<organism evidence="2 3">
    <name type="scientific">Frankliniella occidentalis</name>
    <name type="common">Western flower thrips</name>
    <name type="synonym">Euthrips occidentalis</name>
    <dbReference type="NCBI Taxonomy" id="133901"/>
    <lineage>
        <taxon>Eukaryota</taxon>
        <taxon>Metazoa</taxon>
        <taxon>Ecdysozoa</taxon>
        <taxon>Arthropoda</taxon>
        <taxon>Hexapoda</taxon>
        <taxon>Insecta</taxon>
        <taxon>Pterygota</taxon>
        <taxon>Neoptera</taxon>
        <taxon>Paraneoptera</taxon>
        <taxon>Thysanoptera</taxon>
        <taxon>Terebrantia</taxon>
        <taxon>Thripoidea</taxon>
        <taxon>Thripidae</taxon>
        <taxon>Frankliniella</taxon>
    </lineage>
</organism>
<keyword evidence="2" id="KW-1185">Reference proteome</keyword>
<gene>
    <name evidence="3" type="primary">LOC127751375</name>
</gene>
<dbReference type="Proteomes" id="UP000504606">
    <property type="component" value="Unplaced"/>
</dbReference>
<dbReference type="KEGG" id="foc:127751375"/>
<evidence type="ECO:0000256" key="1">
    <source>
        <dbReference type="SAM" id="MobiDB-lite"/>
    </source>
</evidence>
<dbReference type="GeneID" id="127751375"/>
<dbReference type="AlphaFoldDB" id="A0A9C6XTU5"/>
<feature type="compositionally biased region" description="Basic residues" evidence="1">
    <location>
        <begin position="77"/>
        <end position="89"/>
    </location>
</feature>
<proteinExistence type="predicted"/>
<name>A0A9C6XTU5_FRAOC</name>
<evidence type="ECO:0000313" key="3">
    <source>
        <dbReference type="RefSeq" id="XP_052130815.1"/>
    </source>
</evidence>
<evidence type="ECO:0000313" key="2">
    <source>
        <dbReference type="Proteomes" id="UP000504606"/>
    </source>
</evidence>
<feature type="compositionally biased region" description="Acidic residues" evidence="1">
    <location>
        <begin position="28"/>
        <end position="54"/>
    </location>
</feature>
<accession>A0A9C6XTU5</accession>
<feature type="region of interest" description="Disordered" evidence="1">
    <location>
        <begin position="1"/>
        <end position="106"/>
    </location>
</feature>
<feature type="compositionally biased region" description="Basic and acidic residues" evidence="1">
    <location>
        <begin position="1"/>
        <end position="12"/>
    </location>
</feature>
<dbReference type="RefSeq" id="XP_052130815.1">
    <property type="nucleotide sequence ID" value="XM_052274855.1"/>
</dbReference>
<protein>
    <submittedName>
        <fullName evidence="3">Uncharacterized protein LOC127751375</fullName>
    </submittedName>
</protein>
<sequence length="345" mass="40592">MPWLFKIERQNGEVKIGVCDRPPRKPESDEDDDDDDDDNDDSDDDSDDDNDDKDDLWMPKGNEKELLSSEEEPENKKKVKSRKVKRRTKNKEAENEQSEVKEKRTRKRSAEVLLFNLPKKLKTKDTTEVEDKKNLEKWKRQSDSRKCVFCGVWKSSGNMAAHVQTVHAKDLKEQKITFTTATNQSNKPYRGGMKFLDGIELEKRLKLDDETRDFIDEVFLKVGVTIMFQKDQMRANQPVPETKTLNLRNTRRRKTTLPQKKRLESQSRELKQVKKREVAEQEMVIDHIYEYLTNEERIERLYQHLDFLERTSLNREEVATQAAKSKMDSLVNTGGVEYDEDSQTR</sequence>
<feature type="compositionally biased region" description="Basic and acidic residues" evidence="1">
    <location>
        <begin position="55"/>
        <end position="67"/>
    </location>
</feature>
<feature type="compositionally biased region" description="Basic and acidic residues" evidence="1">
    <location>
        <begin position="90"/>
        <end position="102"/>
    </location>
</feature>
<reference evidence="3" key="1">
    <citation type="submission" date="2025-08" db="UniProtKB">
        <authorList>
            <consortium name="RefSeq"/>
        </authorList>
    </citation>
    <scope>IDENTIFICATION</scope>
    <source>
        <tissue evidence="3">Whole organism</tissue>
    </source>
</reference>